<feature type="transmembrane region" description="Helical" evidence="6">
    <location>
        <begin position="205"/>
        <end position="226"/>
    </location>
</feature>
<evidence type="ECO:0000256" key="6">
    <source>
        <dbReference type="SAM" id="Phobius"/>
    </source>
</evidence>
<dbReference type="EMBL" id="JAVDXQ010000008">
    <property type="protein sequence ID" value="MDR7299462.1"/>
    <property type="molecule type" value="Genomic_DNA"/>
</dbReference>
<dbReference type="Proteomes" id="UP001180536">
    <property type="component" value="Unassembled WGS sequence"/>
</dbReference>
<feature type="transmembrane region" description="Helical" evidence="6">
    <location>
        <begin position="100"/>
        <end position="119"/>
    </location>
</feature>
<evidence type="ECO:0000256" key="4">
    <source>
        <dbReference type="ARBA" id="ARBA00022989"/>
    </source>
</evidence>
<feature type="transmembrane region" description="Helical" evidence="6">
    <location>
        <begin position="12"/>
        <end position="40"/>
    </location>
</feature>
<organism evidence="7 8">
    <name type="scientific">Pelomonas aquatica</name>
    <dbReference type="NCBI Taxonomy" id="431058"/>
    <lineage>
        <taxon>Bacteria</taxon>
        <taxon>Pseudomonadati</taxon>
        <taxon>Pseudomonadota</taxon>
        <taxon>Betaproteobacteria</taxon>
        <taxon>Burkholderiales</taxon>
        <taxon>Sphaerotilaceae</taxon>
        <taxon>Roseateles</taxon>
    </lineage>
</organism>
<feature type="transmembrane region" description="Helical" evidence="6">
    <location>
        <begin position="268"/>
        <end position="288"/>
    </location>
</feature>
<comment type="caution">
    <text evidence="7">The sequence shown here is derived from an EMBL/GenBank/DDBJ whole genome shotgun (WGS) entry which is preliminary data.</text>
</comment>
<evidence type="ECO:0000256" key="3">
    <source>
        <dbReference type="ARBA" id="ARBA00022692"/>
    </source>
</evidence>
<feature type="transmembrane region" description="Helical" evidence="6">
    <location>
        <begin position="162"/>
        <end position="184"/>
    </location>
</feature>
<sequence length="396" mass="40774">MRTTTKSGIGRLVLMTSHCAGMVDMVALPLWVGTLVATYLLDPQQAGGLVTLFLLGAVMASLLLAPRFNRIDGRLAATVGFAVASACFFASATLRRFELLALLHAVGGVAAGAGLSFTHGTIGRSANPHRLFGMAGMALGVFAVLLLGAAPQLMVRFGGAALFYALGVAMAIAALLAAWRFPVADAETQASRSFRESGAKLPSRVWFGIAGIGAMALVQAMVYSFLERMGSDRGFGTATLTALLVAIGFVNMFPSGLAAFLERRLNATIVLCAGPAIQGVLALMIALSHAVAPFAVAASVFVAVMLFTHTFAFGTLARMDVTGRVVAATPAMVMIGSAIGPVLGGTLAKLSGYEALGLAGAAFDVLALVCFWCLTRVPRSGDLELAPNETPGVSSS</sequence>
<dbReference type="Pfam" id="PF07690">
    <property type="entry name" value="MFS_1"/>
    <property type="match status" value="1"/>
</dbReference>
<dbReference type="SUPFAM" id="SSF103473">
    <property type="entry name" value="MFS general substrate transporter"/>
    <property type="match status" value="1"/>
</dbReference>
<dbReference type="InterPro" id="IPR036259">
    <property type="entry name" value="MFS_trans_sf"/>
</dbReference>
<feature type="transmembrane region" description="Helical" evidence="6">
    <location>
        <begin position="355"/>
        <end position="374"/>
    </location>
</feature>
<evidence type="ECO:0000313" key="7">
    <source>
        <dbReference type="EMBL" id="MDR7299462.1"/>
    </source>
</evidence>
<evidence type="ECO:0000313" key="8">
    <source>
        <dbReference type="Proteomes" id="UP001180536"/>
    </source>
</evidence>
<comment type="subcellular location">
    <subcellularLocation>
        <location evidence="1">Cell membrane</location>
        <topology evidence="1">Multi-pass membrane protein</topology>
    </subcellularLocation>
</comment>
<reference evidence="7 8" key="1">
    <citation type="submission" date="2023-07" db="EMBL/GenBank/DDBJ databases">
        <title>Sorghum-associated microbial communities from plants grown in Nebraska, USA.</title>
        <authorList>
            <person name="Schachtman D."/>
        </authorList>
    </citation>
    <scope>NUCLEOTIDE SEQUENCE [LARGE SCALE GENOMIC DNA]</scope>
    <source>
        <strain evidence="7 8">BE310</strain>
    </source>
</reference>
<proteinExistence type="predicted"/>
<dbReference type="InterPro" id="IPR011701">
    <property type="entry name" value="MFS"/>
</dbReference>
<keyword evidence="8" id="KW-1185">Reference proteome</keyword>
<feature type="transmembrane region" description="Helical" evidence="6">
    <location>
        <begin position="325"/>
        <end position="343"/>
    </location>
</feature>
<evidence type="ECO:0000256" key="1">
    <source>
        <dbReference type="ARBA" id="ARBA00004651"/>
    </source>
</evidence>
<dbReference type="RefSeq" id="WP_056877418.1">
    <property type="nucleotide sequence ID" value="NZ_JAVDXQ010000008.1"/>
</dbReference>
<keyword evidence="2" id="KW-1003">Cell membrane</keyword>
<feature type="transmembrane region" description="Helical" evidence="6">
    <location>
        <begin position="238"/>
        <end position="261"/>
    </location>
</feature>
<keyword evidence="3 6" id="KW-0812">Transmembrane</keyword>
<dbReference type="InterPro" id="IPR050189">
    <property type="entry name" value="MFS_Efflux_Transporters"/>
</dbReference>
<evidence type="ECO:0000256" key="5">
    <source>
        <dbReference type="ARBA" id="ARBA00023136"/>
    </source>
</evidence>
<feature type="transmembrane region" description="Helical" evidence="6">
    <location>
        <begin position="131"/>
        <end position="150"/>
    </location>
</feature>
<dbReference type="PANTHER" id="PTHR43124">
    <property type="entry name" value="PURINE EFFLUX PUMP PBUE"/>
    <property type="match status" value="1"/>
</dbReference>
<protein>
    <submittedName>
        <fullName evidence="7">MFS family arabinose efflux permease</fullName>
    </submittedName>
</protein>
<keyword evidence="5 6" id="KW-0472">Membrane</keyword>
<dbReference type="Gene3D" id="1.20.1250.20">
    <property type="entry name" value="MFS general substrate transporter like domains"/>
    <property type="match status" value="1"/>
</dbReference>
<accession>A0ABU1ZFS2</accession>
<keyword evidence="4 6" id="KW-1133">Transmembrane helix</keyword>
<name>A0ABU1ZFS2_9BURK</name>
<dbReference type="PANTHER" id="PTHR43124:SF10">
    <property type="entry name" value="PURINE EFFLUX PUMP PBUE"/>
    <property type="match status" value="1"/>
</dbReference>
<evidence type="ECO:0000256" key="2">
    <source>
        <dbReference type="ARBA" id="ARBA00022475"/>
    </source>
</evidence>
<feature type="transmembrane region" description="Helical" evidence="6">
    <location>
        <begin position="76"/>
        <end position="94"/>
    </location>
</feature>
<feature type="transmembrane region" description="Helical" evidence="6">
    <location>
        <begin position="46"/>
        <end position="64"/>
    </location>
</feature>
<feature type="transmembrane region" description="Helical" evidence="6">
    <location>
        <begin position="294"/>
        <end position="313"/>
    </location>
</feature>
<gene>
    <name evidence="7" type="ORF">J2X16_004832</name>
</gene>